<feature type="domain" description="NIF system FeS cluster assembly NifU N-terminal" evidence="1">
    <location>
        <begin position="6"/>
        <end position="123"/>
    </location>
</feature>
<evidence type="ECO:0000313" key="3">
    <source>
        <dbReference type="EMBL" id="PNV65670.1"/>
    </source>
</evidence>
<protein>
    <submittedName>
        <fullName evidence="3">Iron-sulfur cluster assembly scaffold protein</fullName>
    </submittedName>
</protein>
<proteinExistence type="predicted"/>
<dbReference type="GO" id="GO:0016226">
    <property type="term" value="P:iron-sulfur cluster assembly"/>
    <property type="evidence" value="ECO:0007669"/>
    <property type="project" value="InterPro"/>
</dbReference>
<dbReference type="CDD" id="cd06664">
    <property type="entry name" value="IscU_like"/>
    <property type="match status" value="1"/>
</dbReference>
<dbReference type="SUPFAM" id="SSF82649">
    <property type="entry name" value="SufE/NifU"/>
    <property type="match status" value="1"/>
</dbReference>
<dbReference type="Gene3D" id="3.90.1010.10">
    <property type="match status" value="1"/>
</dbReference>
<gene>
    <name evidence="3" type="ORF">C2L80_05415</name>
    <name evidence="2" type="ORF">K8V16_06805</name>
</gene>
<dbReference type="EMBL" id="DYZL01000139">
    <property type="protein sequence ID" value="HJH43490.1"/>
    <property type="molecule type" value="Genomic_DNA"/>
</dbReference>
<evidence type="ECO:0000313" key="2">
    <source>
        <dbReference type="EMBL" id="HJH43490.1"/>
    </source>
</evidence>
<dbReference type="Pfam" id="PF01592">
    <property type="entry name" value="NifU_N"/>
    <property type="match status" value="1"/>
</dbReference>
<evidence type="ECO:0000259" key="1">
    <source>
        <dbReference type="Pfam" id="PF01592"/>
    </source>
</evidence>
<dbReference type="InterPro" id="IPR002871">
    <property type="entry name" value="NIF_FeS_clus_asmbl_NifU_N"/>
</dbReference>
<dbReference type="RefSeq" id="WP_092197800.1">
    <property type="nucleotide sequence ID" value="NZ_PPEL01000021.1"/>
</dbReference>
<organism evidence="3 4">
    <name type="scientific">Rubneribacter badeniensis</name>
    <dbReference type="NCBI Taxonomy" id="2070688"/>
    <lineage>
        <taxon>Bacteria</taxon>
        <taxon>Bacillati</taxon>
        <taxon>Actinomycetota</taxon>
        <taxon>Coriobacteriia</taxon>
        <taxon>Eggerthellales</taxon>
        <taxon>Eggerthellaceae</taxon>
        <taxon>Rubneribacter</taxon>
    </lineage>
</organism>
<comment type="caution">
    <text evidence="3">The sequence shown here is derived from an EMBL/GenBank/DDBJ whole genome shotgun (WGS) entry which is preliminary data.</text>
</comment>
<evidence type="ECO:0000313" key="4">
    <source>
        <dbReference type="Proteomes" id="UP000236488"/>
    </source>
</evidence>
<dbReference type="Proteomes" id="UP000236488">
    <property type="component" value="Unassembled WGS sequence"/>
</dbReference>
<reference evidence="2" key="2">
    <citation type="journal article" date="2021" name="PeerJ">
        <title>Extensive microbial diversity within the chicken gut microbiome revealed by metagenomics and culture.</title>
        <authorList>
            <person name="Gilroy R."/>
            <person name="Ravi A."/>
            <person name="Getino M."/>
            <person name="Pursley I."/>
            <person name="Horton D.L."/>
            <person name="Alikhan N.F."/>
            <person name="Baker D."/>
            <person name="Gharbi K."/>
            <person name="Hall N."/>
            <person name="Watson M."/>
            <person name="Adriaenssens E.M."/>
            <person name="Foster-Nyarko E."/>
            <person name="Jarju S."/>
            <person name="Secka A."/>
            <person name="Antonio M."/>
            <person name="Oren A."/>
            <person name="Chaudhuri R.R."/>
            <person name="La Ragione R."/>
            <person name="Hildebrand F."/>
            <person name="Pallen M.J."/>
        </authorList>
    </citation>
    <scope>NUCLEOTIDE SEQUENCE</scope>
    <source>
        <strain evidence="2">USAMLcec12-2067</strain>
    </source>
</reference>
<name>A0A2K2U655_9ACTN</name>
<dbReference type="EMBL" id="PPEL01000021">
    <property type="protein sequence ID" value="PNV65670.1"/>
    <property type="molecule type" value="Genomic_DNA"/>
</dbReference>
<reference evidence="2" key="3">
    <citation type="submission" date="2021-09" db="EMBL/GenBank/DDBJ databases">
        <authorList>
            <person name="Gilroy R."/>
        </authorList>
    </citation>
    <scope>NUCLEOTIDE SEQUENCE</scope>
    <source>
        <strain evidence="2">USAMLcec12-2067</strain>
    </source>
</reference>
<dbReference type="GO" id="GO:0051536">
    <property type="term" value="F:iron-sulfur cluster binding"/>
    <property type="evidence" value="ECO:0007669"/>
    <property type="project" value="InterPro"/>
</dbReference>
<reference evidence="3 4" key="1">
    <citation type="journal article" date="2018" name="Int. J. Syst. Evol. Microbiol.">
        <title>Rubneribacter badeniensis gen. nov., sp. nov. and Enteroscipio rubneri gen. nov., sp. nov., new members of the Eggerthellaceae isolated from human faeces.</title>
        <authorList>
            <person name="Danylec N."/>
            <person name="Gobl A."/>
            <person name="Stoll D.A."/>
            <person name="Hetzer B."/>
            <person name="Kulling S.E."/>
            <person name="Huch M."/>
        </authorList>
    </citation>
    <scope>NUCLEOTIDE SEQUENCE [LARGE SCALE GENOMIC DNA]</scope>
    <source>
        <strain evidence="3 4">ResAG-85</strain>
    </source>
</reference>
<dbReference type="GO" id="GO:0005506">
    <property type="term" value="F:iron ion binding"/>
    <property type="evidence" value="ECO:0007669"/>
    <property type="project" value="InterPro"/>
</dbReference>
<dbReference type="Proteomes" id="UP000789325">
    <property type="component" value="Unassembled WGS sequence"/>
</dbReference>
<dbReference type="AlphaFoldDB" id="A0A2K2U655"/>
<sequence length="127" mass="13478">MRIDDEAILSRAERPARKGFAGGFDAAARGDNPFCGDQLEVRVAVLPGADGAPVIERAAFDGYACTLCAACADALLEHAEGMRVRDAAELSLDDVLALWGGLEVGRTRRGCVELPLVVLKRALVLLQ</sequence>
<accession>A0A2K2U655</accession>
<keyword evidence="4" id="KW-1185">Reference proteome</keyword>